<keyword evidence="2" id="KW-1185">Reference proteome</keyword>
<comment type="caution">
    <text evidence="1">The sequence shown here is derived from an EMBL/GenBank/DDBJ whole genome shotgun (WGS) entry which is preliminary data.</text>
</comment>
<sequence length="40" mass="4720">MNDLLGLPRLRLTAYVRARTALEVYAYELDRRRRADDTPV</sequence>
<organism evidence="1 2">
    <name type="scientific">Pseudonocardia parietis</name>
    <dbReference type="NCBI Taxonomy" id="570936"/>
    <lineage>
        <taxon>Bacteria</taxon>
        <taxon>Bacillati</taxon>
        <taxon>Actinomycetota</taxon>
        <taxon>Actinomycetes</taxon>
        <taxon>Pseudonocardiales</taxon>
        <taxon>Pseudonocardiaceae</taxon>
        <taxon>Pseudonocardia</taxon>
    </lineage>
</organism>
<reference evidence="1 2" key="1">
    <citation type="submission" date="2021-03" db="EMBL/GenBank/DDBJ databases">
        <title>Sequencing the genomes of 1000 actinobacteria strains.</title>
        <authorList>
            <person name="Klenk H.-P."/>
        </authorList>
    </citation>
    <scope>NUCLEOTIDE SEQUENCE [LARGE SCALE GENOMIC DNA]</scope>
    <source>
        <strain evidence="1 2">DSM 45256</strain>
    </source>
</reference>
<dbReference type="Proteomes" id="UP001519295">
    <property type="component" value="Unassembled WGS sequence"/>
</dbReference>
<protein>
    <submittedName>
        <fullName evidence="1">Uncharacterized protein</fullName>
    </submittedName>
</protein>
<dbReference type="RefSeq" id="WP_281071412.1">
    <property type="nucleotide sequence ID" value="NZ_JAGINU010000001.1"/>
</dbReference>
<evidence type="ECO:0000313" key="2">
    <source>
        <dbReference type="Proteomes" id="UP001519295"/>
    </source>
</evidence>
<evidence type="ECO:0000313" key="1">
    <source>
        <dbReference type="EMBL" id="MBP2367416.1"/>
    </source>
</evidence>
<accession>A0ABS4VU41</accession>
<gene>
    <name evidence="1" type="ORF">JOF36_003112</name>
</gene>
<proteinExistence type="predicted"/>
<dbReference type="EMBL" id="JAGINU010000001">
    <property type="protein sequence ID" value="MBP2367416.1"/>
    <property type="molecule type" value="Genomic_DNA"/>
</dbReference>
<name>A0ABS4VU41_9PSEU</name>